<evidence type="ECO:0000313" key="2">
    <source>
        <dbReference type="Proteomes" id="UP000093366"/>
    </source>
</evidence>
<proteinExistence type="predicted"/>
<evidence type="ECO:0008006" key="3">
    <source>
        <dbReference type="Google" id="ProtNLM"/>
    </source>
</evidence>
<dbReference type="InterPro" id="IPR046149">
    <property type="entry name" value="DUF6151"/>
</dbReference>
<reference evidence="2" key="1">
    <citation type="submission" date="2016-07" db="EMBL/GenBank/DDBJ databases">
        <authorList>
            <person name="Florea S."/>
            <person name="Webb J.S."/>
            <person name="Jaromczyk J."/>
            <person name="Schardl C.L."/>
        </authorList>
    </citation>
    <scope>NUCLEOTIDE SEQUENCE [LARGE SCALE GENOMIC DNA]</scope>
    <source>
        <strain evidence="2">IPB1</strain>
    </source>
</reference>
<dbReference type="EMBL" id="MAUJ01000004">
    <property type="protein sequence ID" value="OCQ20756.1"/>
    <property type="molecule type" value="Genomic_DNA"/>
</dbReference>
<comment type="caution">
    <text evidence="1">The sequence shown here is derived from an EMBL/GenBank/DDBJ whole genome shotgun (WGS) entry which is preliminary data.</text>
</comment>
<dbReference type="Gene3D" id="2.170.150.70">
    <property type="match status" value="1"/>
</dbReference>
<accession>A0A1C0TP98</accession>
<organism evidence="1 2">
    <name type="scientific">Pseudoalteromonas luteoviolacea</name>
    <dbReference type="NCBI Taxonomy" id="43657"/>
    <lineage>
        <taxon>Bacteria</taxon>
        <taxon>Pseudomonadati</taxon>
        <taxon>Pseudomonadota</taxon>
        <taxon>Gammaproteobacteria</taxon>
        <taxon>Alteromonadales</taxon>
        <taxon>Pseudoalteromonadaceae</taxon>
        <taxon>Pseudoalteromonas</taxon>
    </lineage>
</organism>
<dbReference type="OrthoDB" id="5500342at2"/>
<evidence type="ECO:0000313" key="1">
    <source>
        <dbReference type="EMBL" id="OCQ20756.1"/>
    </source>
</evidence>
<dbReference type="RefSeq" id="WP_065790941.1">
    <property type="nucleotide sequence ID" value="NZ_MAUJ01000004.1"/>
</dbReference>
<name>A0A1C0TP98_9GAMM</name>
<sequence length="191" mass="21036">MTQYLDIRCDCGALQGRVACSAHFFQNRVMCYCDDCQAFVNHLGHESSLNQYGGTDVYQVSASQVSIVSGHEHLKCLKVTPKGVHRWYASCCNAPIGNTIGPQWPLVGFISSVIVQDLDSIVGPIKGSVFCQFANQPVPKEVKGRWSHKRIVATMVIKLLVWRILGKAQPNPFYKAGKAVSKPHCLASDNT</sequence>
<protein>
    <recommendedName>
        <fullName evidence="3">CENP-V/GFA domain-containing protein</fullName>
    </recommendedName>
</protein>
<dbReference type="AlphaFoldDB" id="A0A1C0TP98"/>
<gene>
    <name evidence="1" type="ORF">A7985_13190</name>
</gene>
<dbReference type="Proteomes" id="UP000093366">
    <property type="component" value="Unassembled WGS sequence"/>
</dbReference>
<dbReference type="Pfam" id="PF19648">
    <property type="entry name" value="DUF6151"/>
    <property type="match status" value="1"/>
</dbReference>